<dbReference type="Pfam" id="PF04820">
    <property type="entry name" value="Trp_halogenase"/>
    <property type="match status" value="1"/>
</dbReference>
<dbReference type="EMBL" id="BMYZ01000001">
    <property type="protein sequence ID" value="GGY68679.1"/>
    <property type="molecule type" value="Genomic_DNA"/>
</dbReference>
<name>A0ABQ3AZ27_9GAMM</name>
<dbReference type="InterPro" id="IPR033856">
    <property type="entry name" value="Trp_halogen"/>
</dbReference>
<dbReference type="InterPro" id="IPR036188">
    <property type="entry name" value="FAD/NAD-bd_sf"/>
</dbReference>
<keyword evidence="2" id="KW-1185">Reference proteome</keyword>
<dbReference type="SUPFAM" id="SSF51905">
    <property type="entry name" value="FAD/NAD(P)-binding domain"/>
    <property type="match status" value="1"/>
</dbReference>
<dbReference type="InterPro" id="IPR006905">
    <property type="entry name" value="Flavin_halogenase"/>
</dbReference>
<dbReference type="RefSeq" id="WP_189416599.1">
    <property type="nucleotide sequence ID" value="NZ_BMYZ01000001.1"/>
</dbReference>
<proteinExistence type="predicted"/>
<evidence type="ECO:0000313" key="2">
    <source>
        <dbReference type="Proteomes" id="UP000619761"/>
    </source>
</evidence>
<dbReference type="InterPro" id="IPR050816">
    <property type="entry name" value="Flavin-dep_Halogenase_NPB"/>
</dbReference>
<gene>
    <name evidence="1" type="ORF">GCM10011613_11180</name>
</gene>
<protein>
    <submittedName>
        <fullName evidence="1">Tryptophan halogenase</fullName>
    </submittedName>
</protein>
<dbReference type="PIRSF" id="PIRSF011396">
    <property type="entry name" value="Trp_halogenase"/>
    <property type="match status" value="1"/>
</dbReference>
<dbReference type="PANTHER" id="PTHR43747:SF4">
    <property type="entry name" value="FLAVIN-DEPENDENT TRYPTOPHAN HALOGENASE"/>
    <property type="match status" value="1"/>
</dbReference>
<comment type="caution">
    <text evidence="1">The sequence shown here is derived from an EMBL/GenBank/DDBJ whole genome shotgun (WGS) entry which is preliminary data.</text>
</comment>
<dbReference type="Proteomes" id="UP000619761">
    <property type="component" value="Unassembled WGS sequence"/>
</dbReference>
<reference evidence="2" key="1">
    <citation type="journal article" date="2019" name="Int. J. Syst. Evol. Microbiol.">
        <title>The Global Catalogue of Microorganisms (GCM) 10K type strain sequencing project: providing services to taxonomists for standard genome sequencing and annotation.</title>
        <authorList>
            <consortium name="The Broad Institute Genomics Platform"/>
            <consortium name="The Broad Institute Genome Sequencing Center for Infectious Disease"/>
            <person name="Wu L."/>
            <person name="Ma J."/>
        </authorList>
    </citation>
    <scope>NUCLEOTIDE SEQUENCE [LARGE SCALE GENOMIC DNA]</scope>
    <source>
        <strain evidence="2">KCTC 32239</strain>
    </source>
</reference>
<dbReference type="PANTHER" id="PTHR43747">
    <property type="entry name" value="FAD-BINDING PROTEIN"/>
    <property type="match status" value="1"/>
</dbReference>
<organism evidence="1 2">
    <name type="scientific">Cellvibrio zantedeschiae</name>
    <dbReference type="NCBI Taxonomy" id="1237077"/>
    <lineage>
        <taxon>Bacteria</taxon>
        <taxon>Pseudomonadati</taxon>
        <taxon>Pseudomonadota</taxon>
        <taxon>Gammaproteobacteria</taxon>
        <taxon>Cellvibrionales</taxon>
        <taxon>Cellvibrionaceae</taxon>
        <taxon>Cellvibrio</taxon>
    </lineage>
</organism>
<evidence type="ECO:0000313" key="1">
    <source>
        <dbReference type="EMBL" id="GGY68679.1"/>
    </source>
</evidence>
<accession>A0ABQ3AZ27</accession>
<dbReference type="Gene3D" id="3.50.50.60">
    <property type="entry name" value="FAD/NAD(P)-binding domain"/>
    <property type="match status" value="1"/>
</dbReference>
<sequence>MSQKIKKVVIAGGGTSGWCTAVALSRQFGTLLDITLIESAEIGTVGVGEATFPTINSFHKINGIDEQEFLTATRGTIKLAISFENWGRKGDKYIHPFGSVGKPSWIGGFYHYWLAAKARGYEGELEDLCFERQAAKAHKFALMENPRLNYAYHFDASLYAKFLRKLSEEKGVKRLDGKIVEVKQHPDTGFIKSVVLESGVSIEGDLFIDCTGFRGLLIEQTLKAGYENWGHWLRNDSAVALQTEFSGDIPPYTRAIAHDAGWQWKIPLQHRQGTGHVYSSAYISDEDARNTLLNNLDGDIRVELRLLKFNTGRRKQAWVKNCVAVGLAGGFIEPLESTSIHLIQMGITRLLQLFPFEGCNEHLIRRYNEQSRAEYEETRDFIILHYKATERDDTPYWRDCRDMVIPDSLAGRIELFKETGHLYQGPNDIFSVDSWLQVLMGQRIEPRSYHHAPHVISDEEIRAGLDSMRSKIAEAVEKVPSHTDFLKSYCAIS</sequence>